<evidence type="ECO:0000256" key="1">
    <source>
        <dbReference type="SAM" id="Phobius"/>
    </source>
</evidence>
<reference evidence="2 3" key="1">
    <citation type="submission" date="2018-02" db="EMBL/GenBank/DDBJ databases">
        <title>Complete genome of Nitrosopumilus oxyclinae HCE1.</title>
        <authorList>
            <person name="Qin W."/>
            <person name="Zheng Y."/>
            <person name="Stahl D.A."/>
        </authorList>
    </citation>
    <scope>NUCLEOTIDE SEQUENCE [LARGE SCALE GENOMIC DNA]</scope>
    <source>
        <strain evidence="2 3">HCE1</strain>
    </source>
</reference>
<accession>A0A7D5RE25</accession>
<keyword evidence="1" id="KW-0472">Membrane</keyword>
<keyword evidence="3" id="KW-1185">Reference proteome</keyword>
<keyword evidence="1" id="KW-1133">Transmembrane helix</keyword>
<protein>
    <submittedName>
        <fullName evidence="2">Uncharacterized protein</fullName>
    </submittedName>
</protein>
<evidence type="ECO:0000313" key="2">
    <source>
        <dbReference type="EMBL" id="QLH04605.1"/>
    </source>
</evidence>
<gene>
    <name evidence="2" type="ORF">C5F49_04225</name>
</gene>
<name>A0A7D5RE25_9ARCH</name>
<dbReference type="AlphaFoldDB" id="A0A7D5RE25"/>
<dbReference type="GeneID" id="56061146"/>
<evidence type="ECO:0000313" key="3">
    <source>
        <dbReference type="Proteomes" id="UP000509441"/>
    </source>
</evidence>
<dbReference type="RefSeq" id="WP_179363511.1">
    <property type="nucleotide sequence ID" value="NZ_CP026994.1"/>
</dbReference>
<keyword evidence="1" id="KW-0812">Transmembrane</keyword>
<dbReference type="Proteomes" id="UP000509441">
    <property type="component" value="Chromosome"/>
</dbReference>
<organism evidence="2 3">
    <name type="scientific">Nitrosopumilus oxyclinae</name>
    <dbReference type="NCBI Taxonomy" id="1959104"/>
    <lineage>
        <taxon>Archaea</taxon>
        <taxon>Nitrososphaerota</taxon>
        <taxon>Nitrososphaeria</taxon>
        <taxon>Nitrosopumilales</taxon>
        <taxon>Nitrosopumilaceae</taxon>
        <taxon>Nitrosopumilus</taxon>
    </lineage>
</organism>
<dbReference type="EMBL" id="CP026994">
    <property type="protein sequence ID" value="QLH04605.1"/>
    <property type="molecule type" value="Genomic_DNA"/>
</dbReference>
<sequence length="70" mass="7951">MDIYSSKFAIILIIVLVGILALQVMSNSSNTQQLIDSETCEIYIMDGNINAKKYLNEFDTKCLDFKNLNK</sequence>
<proteinExistence type="predicted"/>
<dbReference type="OrthoDB" id="3123at2157"/>
<feature type="transmembrane region" description="Helical" evidence="1">
    <location>
        <begin position="6"/>
        <end position="25"/>
    </location>
</feature>
<dbReference type="KEGG" id="nox:C5F49_04225"/>